<accession>A0A6C0DPD3</accession>
<protein>
    <submittedName>
        <fullName evidence="1">Uncharacterized protein</fullName>
    </submittedName>
</protein>
<dbReference type="EMBL" id="MN739648">
    <property type="protein sequence ID" value="QHT18080.1"/>
    <property type="molecule type" value="Genomic_DNA"/>
</dbReference>
<evidence type="ECO:0000313" key="1">
    <source>
        <dbReference type="EMBL" id="QHT18080.1"/>
    </source>
</evidence>
<organism evidence="1">
    <name type="scientific">viral metagenome</name>
    <dbReference type="NCBI Taxonomy" id="1070528"/>
    <lineage>
        <taxon>unclassified sequences</taxon>
        <taxon>metagenomes</taxon>
        <taxon>organismal metagenomes</taxon>
    </lineage>
</organism>
<sequence>MASYVHPDNQQLLWNVLQKTPLVQQFFSNYDVAFKEKWFKSVIQMFYEKNKHMPMDIQMLNQLNRETLSYMLSSIQDRAQPESPAQPQYNITTAAVPTQPEIISRENTHNARQEILNSQLAQRQKEYDSMMQRPTQSEIDFREKELDAAIPNMEELVQHHIKQREEELRQYQPPAPTPVQPVAVREPENHPLVIENPAFQNIQFEVEELPGSSQQKKNVSWASDAPVIHDSIHTIMNVSDDIMERMNMQHQEINTLRTVVFELTKDIQVLKQEFAMVVSKISV</sequence>
<name>A0A6C0DPD3_9ZZZZ</name>
<reference evidence="1" key="1">
    <citation type="journal article" date="2020" name="Nature">
        <title>Giant virus diversity and host interactions through global metagenomics.</title>
        <authorList>
            <person name="Schulz F."/>
            <person name="Roux S."/>
            <person name="Paez-Espino D."/>
            <person name="Jungbluth S."/>
            <person name="Walsh D.A."/>
            <person name="Denef V.J."/>
            <person name="McMahon K.D."/>
            <person name="Konstantinidis K.T."/>
            <person name="Eloe-Fadrosh E.A."/>
            <person name="Kyrpides N.C."/>
            <person name="Woyke T."/>
        </authorList>
    </citation>
    <scope>NUCLEOTIDE SEQUENCE</scope>
    <source>
        <strain evidence="1">GVMAG-M-3300023174-3</strain>
    </source>
</reference>
<dbReference type="AlphaFoldDB" id="A0A6C0DPD3"/>
<proteinExistence type="predicted"/>